<dbReference type="Proteomes" id="UP001597227">
    <property type="component" value="Unassembled WGS sequence"/>
</dbReference>
<comment type="subcellular location">
    <subcellularLocation>
        <location evidence="3 17">Cytoplasm</location>
    </subcellularLocation>
</comment>
<comment type="caution">
    <text evidence="20">The sequence shown here is derived from an EMBL/GenBank/DDBJ whole genome shotgun (WGS) entry which is preliminary data.</text>
</comment>
<keyword evidence="14 17" id="KW-0057">Aromatic amino acid biosynthesis</keyword>
<dbReference type="InterPro" id="IPR030960">
    <property type="entry name" value="DHQS/DOIS_N"/>
</dbReference>
<protein>
    <recommendedName>
        <fullName evidence="7 17">3-dehydroquinate synthase</fullName>
        <shortName evidence="17">DHQS</shortName>
        <ecNumber evidence="6 17">4.2.3.4</ecNumber>
    </recommendedName>
</protein>
<keyword evidence="12 17" id="KW-0862">Zinc</keyword>
<dbReference type="Gene3D" id="3.40.50.1970">
    <property type="match status" value="1"/>
</dbReference>
<evidence type="ECO:0000256" key="11">
    <source>
        <dbReference type="ARBA" id="ARBA00022741"/>
    </source>
</evidence>
<dbReference type="EC" id="4.2.3.4" evidence="6 17"/>
<accession>A0ABW4MH45</accession>
<evidence type="ECO:0000256" key="9">
    <source>
        <dbReference type="ARBA" id="ARBA00022605"/>
    </source>
</evidence>
<keyword evidence="10 17" id="KW-0479">Metal-binding</keyword>
<comment type="similarity">
    <text evidence="5 17">Belongs to the sugar phosphate cyclases superfamily. Dehydroquinate synthase family.</text>
</comment>
<keyword evidence="15 17" id="KW-0456">Lyase</keyword>
<feature type="binding site" evidence="17">
    <location>
        <position position="248"/>
    </location>
    <ligand>
        <name>Zn(2+)</name>
        <dbReference type="ChEBI" id="CHEBI:29105"/>
    </ligand>
</feature>
<comment type="cofactor">
    <cofactor evidence="17">
        <name>Co(2+)</name>
        <dbReference type="ChEBI" id="CHEBI:48828"/>
    </cofactor>
    <cofactor evidence="17">
        <name>Zn(2+)</name>
        <dbReference type="ChEBI" id="CHEBI:29105"/>
    </cofactor>
    <text evidence="17">Binds 1 divalent metal cation per subunit. Can use either Co(2+) or Zn(2+).</text>
</comment>
<evidence type="ECO:0000259" key="19">
    <source>
        <dbReference type="Pfam" id="PF24621"/>
    </source>
</evidence>
<dbReference type="PIRSF" id="PIRSF001455">
    <property type="entry name" value="DHQ_synth"/>
    <property type="match status" value="1"/>
</dbReference>
<evidence type="ECO:0000256" key="8">
    <source>
        <dbReference type="ARBA" id="ARBA00022490"/>
    </source>
</evidence>
<evidence type="ECO:0000256" key="5">
    <source>
        <dbReference type="ARBA" id="ARBA00005412"/>
    </source>
</evidence>
<evidence type="ECO:0000256" key="2">
    <source>
        <dbReference type="ARBA" id="ARBA00001911"/>
    </source>
</evidence>
<comment type="pathway">
    <text evidence="4 17">Metabolic intermediate biosynthesis; chorismate biosynthesis; chorismate from D-erythrose 4-phosphate and phosphoenolpyruvate: step 2/7.</text>
</comment>
<comment type="catalytic activity">
    <reaction evidence="1 17">
        <text>7-phospho-2-dehydro-3-deoxy-D-arabino-heptonate = 3-dehydroquinate + phosphate</text>
        <dbReference type="Rhea" id="RHEA:21968"/>
        <dbReference type="ChEBI" id="CHEBI:32364"/>
        <dbReference type="ChEBI" id="CHEBI:43474"/>
        <dbReference type="ChEBI" id="CHEBI:58394"/>
        <dbReference type="EC" id="4.2.3.4"/>
    </reaction>
</comment>
<dbReference type="SUPFAM" id="SSF56796">
    <property type="entry name" value="Dehydroquinate synthase-like"/>
    <property type="match status" value="1"/>
</dbReference>
<evidence type="ECO:0000256" key="13">
    <source>
        <dbReference type="ARBA" id="ARBA00023027"/>
    </source>
</evidence>
<dbReference type="Pfam" id="PF01761">
    <property type="entry name" value="DHQ_synthase"/>
    <property type="match status" value="1"/>
</dbReference>
<dbReference type="InterPro" id="IPR050071">
    <property type="entry name" value="Dehydroquinate_synthase"/>
</dbReference>
<dbReference type="InterPro" id="IPR030963">
    <property type="entry name" value="DHQ_synth_fam"/>
</dbReference>
<evidence type="ECO:0000256" key="1">
    <source>
        <dbReference type="ARBA" id="ARBA00001393"/>
    </source>
</evidence>
<comment type="caution">
    <text evidence="17">Lacks conserved residue(s) required for the propagation of feature annotation.</text>
</comment>
<name>A0ABW4MH45_9BACI</name>
<evidence type="ECO:0000256" key="10">
    <source>
        <dbReference type="ARBA" id="ARBA00022723"/>
    </source>
</evidence>
<dbReference type="PANTHER" id="PTHR43622">
    <property type="entry name" value="3-DEHYDROQUINATE SYNTHASE"/>
    <property type="match status" value="1"/>
</dbReference>
<keyword evidence="16 17" id="KW-0170">Cobalt</keyword>
<dbReference type="InterPro" id="IPR056179">
    <property type="entry name" value="DHQS_C"/>
</dbReference>
<feature type="binding site" evidence="17">
    <location>
        <position position="265"/>
    </location>
    <ligand>
        <name>Zn(2+)</name>
        <dbReference type="ChEBI" id="CHEBI:29105"/>
    </ligand>
</feature>
<keyword evidence="9 17" id="KW-0028">Amino-acid biosynthesis</keyword>
<organism evidence="20 21">
    <name type="scientific">Fredinandcohnia salidurans</name>
    <dbReference type="NCBI Taxonomy" id="2595041"/>
    <lineage>
        <taxon>Bacteria</taxon>
        <taxon>Bacillati</taxon>
        <taxon>Bacillota</taxon>
        <taxon>Bacilli</taxon>
        <taxon>Bacillales</taxon>
        <taxon>Bacillaceae</taxon>
        <taxon>Fredinandcohnia</taxon>
    </lineage>
</organism>
<evidence type="ECO:0000256" key="7">
    <source>
        <dbReference type="ARBA" id="ARBA00017684"/>
    </source>
</evidence>
<sequence length="359" mass="39808">MDQLTIATKSKTYPMYIGTEIIDQLPQVIKDTCKSVSKVLIISDESVASLYLEKVKDILNAQFDELLSFVIPAGESAKSFEMYYQCQTFALEKGLDRSSVILALGGGVVGDLAGFVAATFMRGIPFIQIPTTLLAHDSAVGGKVAINHELGKNMIGAFHQPNAVLYDIDLMKTLPKIELRSGFAEVIKHGLIWDPEFYEWLTENITSLDDLKGEKLQYAVLKGVAVKAKVVSEDEQEKGLRAILNFGHTLGHAIEAESGYGKITHGDGVAIGMIFALKLSEKIFNHNLSSENIKEWFSLFGFPTSIPEQLEAEKLLERMKHDKKATSGKVKMVLLKNIGETVIQDIEDEHLLRFLKDFI</sequence>
<dbReference type="PANTHER" id="PTHR43622:SF7">
    <property type="entry name" value="3-DEHYDROQUINATE SYNTHASE, CHLOROPLASTIC"/>
    <property type="match status" value="1"/>
</dbReference>
<evidence type="ECO:0000313" key="21">
    <source>
        <dbReference type="Proteomes" id="UP001597227"/>
    </source>
</evidence>
<evidence type="ECO:0000256" key="12">
    <source>
        <dbReference type="ARBA" id="ARBA00022833"/>
    </source>
</evidence>
<dbReference type="Gene3D" id="1.20.1090.10">
    <property type="entry name" value="Dehydroquinate synthase-like - alpha domain"/>
    <property type="match status" value="1"/>
</dbReference>
<evidence type="ECO:0000256" key="6">
    <source>
        <dbReference type="ARBA" id="ARBA00013031"/>
    </source>
</evidence>
<dbReference type="InterPro" id="IPR016037">
    <property type="entry name" value="DHQ_synth_AroB"/>
</dbReference>
<evidence type="ECO:0000256" key="4">
    <source>
        <dbReference type="ARBA" id="ARBA00004661"/>
    </source>
</evidence>
<gene>
    <name evidence="17 20" type="primary">aroB</name>
    <name evidence="20" type="ORF">ACFSFW_01365</name>
</gene>
<dbReference type="NCBIfam" id="TIGR01357">
    <property type="entry name" value="aroB"/>
    <property type="match status" value="1"/>
</dbReference>
<feature type="binding site" evidence="17">
    <location>
        <position position="152"/>
    </location>
    <ligand>
        <name>NAD(+)</name>
        <dbReference type="ChEBI" id="CHEBI:57540"/>
    </ligand>
</feature>
<feature type="binding site" evidence="17">
    <location>
        <begin position="107"/>
        <end position="111"/>
    </location>
    <ligand>
        <name>NAD(+)</name>
        <dbReference type="ChEBI" id="CHEBI:57540"/>
    </ligand>
</feature>
<dbReference type="CDD" id="cd08195">
    <property type="entry name" value="DHQS"/>
    <property type="match status" value="1"/>
</dbReference>
<dbReference type="RefSeq" id="WP_304218911.1">
    <property type="nucleotide sequence ID" value="NZ_JBHUEK010000004.1"/>
</dbReference>
<dbReference type="HAMAP" id="MF_00110">
    <property type="entry name" value="DHQ_synthase"/>
    <property type="match status" value="1"/>
</dbReference>
<evidence type="ECO:0000256" key="16">
    <source>
        <dbReference type="ARBA" id="ARBA00023285"/>
    </source>
</evidence>
<evidence type="ECO:0000256" key="15">
    <source>
        <dbReference type="ARBA" id="ARBA00023239"/>
    </source>
</evidence>
<keyword evidence="8 17" id="KW-0963">Cytoplasm</keyword>
<dbReference type="EMBL" id="JBHUEK010000004">
    <property type="protein sequence ID" value="MFD1777329.1"/>
    <property type="molecule type" value="Genomic_DNA"/>
</dbReference>
<dbReference type="Pfam" id="PF24621">
    <property type="entry name" value="DHQS_C"/>
    <property type="match status" value="1"/>
</dbReference>
<keyword evidence="13 17" id="KW-0520">NAD</keyword>
<proteinExistence type="inferred from homology"/>
<keyword evidence="11 17" id="KW-0547">Nucleotide-binding</keyword>
<comment type="function">
    <text evidence="17">Catalyzes the conversion of 3-deoxy-D-arabino-heptulosonate 7-phosphate (DAHP) to dehydroquinate (DHQ).</text>
</comment>
<evidence type="ECO:0000259" key="18">
    <source>
        <dbReference type="Pfam" id="PF01761"/>
    </source>
</evidence>
<evidence type="ECO:0000256" key="17">
    <source>
        <dbReference type="HAMAP-Rule" id="MF_00110"/>
    </source>
</evidence>
<evidence type="ECO:0000256" key="14">
    <source>
        <dbReference type="ARBA" id="ARBA00023141"/>
    </source>
</evidence>
<evidence type="ECO:0000313" key="20">
    <source>
        <dbReference type="EMBL" id="MFD1777329.1"/>
    </source>
</evidence>
<feature type="domain" description="3-dehydroquinate synthase C-terminal" evidence="19">
    <location>
        <begin position="182"/>
        <end position="325"/>
    </location>
</feature>
<feature type="binding site" evidence="17">
    <location>
        <position position="185"/>
    </location>
    <ligand>
        <name>Zn(2+)</name>
        <dbReference type="ChEBI" id="CHEBI:29105"/>
    </ligand>
</feature>
<keyword evidence="21" id="KW-1185">Reference proteome</keyword>
<comment type="cofactor">
    <cofactor evidence="2 17">
        <name>NAD(+)</name>
        <dbReference type="ChEBI" id="CHEBI:57540"/>
    </cofactor>
</comment>
<feature type="binding site" evidence="17">
    <location>
        <begin position="131"/>
        <end position="132"/>
    </location>
    <ligand>
        <name>NAD(+)</name>
        <dbReference type="ChEBI" id="CHEBI:57540"/>
    </ligand>
</feature>
<feature type="binding site" evidence="17">
    <location>
        <position position="143"/>
    </location>
    <ligand>
        <name>NAD(+)</name>
        <dbReference type="ChEBI" id="CHEBI:57540"/>
    </ligand>
</feature>
<evidence type="ECO:0000256" key="3">
    <source>
        <dbReference type="ARBA" id="ARBA00004496"/>
    </source>
</evidence>
<dbReference type="GO" id="GO:0003856">
    <property type="term" value="F:3-dehydroquinate synthase activity"/>
    <property type="evidence" value="ECO:0007669"/>
    <property type="project" value="UniProtKB-EC"/>
</dbReference>
<feature type="domain" description="3-dehydroquinate synthase N-terminal" evidence="18">
    <location>
        <begin position="69"/>
        <end position="180"/>
    </location>
</feature>
<reference evidence="21" key="1">
    <citation type="journal article" date="2019" name="Int. J. Syst. Evol. Microbiol.">
        <title>The Global Catalogue of Microorganisms (GCM) 10K type strain sequencing project: providing services to taxonomists for standard genome sequencing and annotation.</title>
        <authorList>
            <consortium name="The Broad Institute Genomics Platform"/>
            <consortium name="The Broad Institute Genome Sequencing Center for Infectious Disease"/>
            <person name="Wu L."/>
            <person name="Ma J."/>
        </authorList>
    </citation>
    <scope>NUCLEOTIDE SEQUENCE [LARGE SCALE GENOMIC DNA]</scope>
    <source>
        <strain evidence="21">CCUG 15531</strain>
    </source>
</reference>